<dbReference type="GO" id="GO:0032259">
    <property type="term" value="P:methylation"/>
    <property type="evidence" value="ECO:0007669"/>
    <property type="project" value="UniProtKB-KW"/>
</dbReference>
<name>A0AAV9XF94_9PEZI</name>
<dbReference type="FunFam" id="2.40.50.140:FF:000201">
    <property type="entry name" value="TRM2p tRNA methyltransferase"/>
    <property type="match status" value="1"/>
</dbReference>
<keyword evidence="2 4" id="KW-0808">Transferase</keyword>
<dbReference type="CDD" id="cd02440">
    <property type="entry name" value="AdoMet_MTases"/>
    <property type="match status" value="1"/>
</dbReference>
<dbReference type="InterPro" id="IPR030391">
    <property type="entry name" value="MeTrfase_TrmA_CS"/>
</dbReference>
<dbReference type="GO" id="GO:0030697">
    <property type="term" value="F:tRNA (uracil(54)-C5)-methyltransferase activity, S-adenosyl methionine-dependent"/>
    <property type="evidence" value="ECO:0007669"/>
    <property type="project" value="InterPro"/>
</dbReference>
<dbReference type="Gene3D" id="2.40.50.140">
    <property type="entry name" value="Nucleic acid-binding proteins"/>
    <property type="match status" value="1"/>
</dbReference>
<evidence type="ECO:0000256" key="6">
    <source>
        <dbReference type="SAM" id="MobiDB-lite"/>
    </source>
</evidence>
<evidence type="ECO:0000313" key="8">
    <source>
        <dbReference type="Proteomes" id="UP001365542"/>
    </source>
</evidence>
<dbReference type="GO" id="GO:0009451">
    <property type="term" value="P:RNA modification"/>
    <property type="evidence" value="ECO:0007669"/>
    <property type="project" value="UniProtKB-ARBA"/>
</dbReference>
<dbReference type="Pfam" id="PF05958">
    <property type="entry name" value="tRNA_U5-meth_tr"/>
    <property type="match status" value="1"/>
</dbReference>
<dbReference type="InterPro" id="IPR012340">
    <property type="entry name" value="NA-bd_OB-fold"/>
</dbReference>
<dbReference type="PANTHER" id="PTHR11061:SF30">
    <property type="entry name" value="TRNA (URACIL(54)-C(5))-METHYLTRANSFERASE"/>
    <property type="match status" value="1"/>
</dbReference>
<dbReference type="InterPro" id="IPR025795">
    <property type="entry name" value="tRNA_(uracil-5-)_MeTrfase"/>
</dbReference>
<evidence type="ECO:0000256" key="2">
    <source>
        <dbReference type="ARBA" id="ARBA00022679"/>
    </source>
</evidence>
<feature type="active site" evidence="5">
    <location>
        <position position="502"/>
    </location>
</feature>
<proteinExistence type="inferred from homology"/>
<dbReference type="EMBL" id="JAVHJO010000006">
    <property type="protein sequence ID" value="KAK6539789.1"/>
    <property type="molecule type" value="Genomic_DNA"/>
</dbReference>
<evidence type="ECO:0000256" key="1">
    <source>
        <dbReference type="ARBA" id="ARBA00022603"/>
    </source>
</evidence>
<evidence type="ECO:0000256" key="4">
    <source>
        <dbReference type="PROSITE-ProRule" id="PRU01024"/>
    </source>
</evidence>
<feature type="binding site" evidence="4">
    <location>
        <position position="475"/>
    </location>
    <ligand>
        <name>S-adenosyl-L-methionine</name>
        <dbReference type="ChEBI" id="CHEBI:59789"/>
    </ligand>
</feature>
<feature type="binding site" evidence="4">
    <location>
        <position position="369"/>
    </location>
    <ligand>
        <name>S-adenosyl-L-methionine</name>
        <dbReference type="ChEBI" id="CHEBI:59789"/>
    </ligand>
</feature>
<dbReference type="PROSITE" id="PS01230">
    <property type="entry name" value="TRMA_1"/>
    <property type="match status" value="1"/>
</dbReference>
<feature type="active site" description="Nucleophile" evidence="4">
    <location>
        <position position="502"/>
    </location>
</feature>
<dbReference type="PROSITE" id="PS51687">
    <property type="entry name" value="SAM_MT_RNA_M5U"/>
    <property type="match status" value="1"/>
</dbReference>
<dbReference type="PROSITE" id="PS01231">
    <property type="entry name" value="TRMA_2"/>
    <property type="match status" value="1"/>
</dbReference>
<evidence type="ECO:0000313" key="7">
    <source>
        <dbReference type="EMBL" id="KAK6539789.1"/>
    </source>
</evidence>
<dbReference type="Proteomes" id="UP001365542">
    <property type="component" value="Unassembled WGS sequence"/>
</dbReference>
<dbReference type="Gene3D" id="2.40.50.1070">
    <property type="match status" value="1"/>
</dbReference>
<sequence length="550" mass="62025">MNPRLVAYSRQLHCYLVPSHLNQHLLLQSYNSPVHLIRDFARIYMSGAKRANELSSFPRLLDNRQPRKKKKTANTQRSEGSIDDVRLHDIQWLLQESRPNNFEPPLEVEPLPPLLTQIELSITMLSSTGDGLAVSEDLLRVYVVPFSVPGDKVLAKVVKHFPSHSTTDLLEVKVPSKDRQDDLVFCKYFGKCSGCQFQMLSDDYQRNHKHKVIEKAMANFSNLDPSLIPPIGEIMPSPISQGYRTKLTPHFDGPRRGGFKPDAPTPDIGFQMTGRHFVLDIEDCPIGTEIVRTGLKSQRKYVRDNLQTFKRGATLLLRESTERNISSIDPNASLPPYKELKTCVTNSKDFVTEWVGAFKFTYPAGAFFQNNNSILLNFTNFVREQLYVPPTSDHRGESTDAYLIDAYCGSGLFSICCGHKFKSVMGIDISSQSIESARKNAEENGIYNAKFITGNAEALFADVDFPPDKTSVVIDPPRKGCDELFLDQLLKLAPRRIVYISCNVHTMARDVGWILQHATGNNYMIEKLGGFDFFPQTHHVEGYAVLSKST</sequence>
<gene>
    <name evidence="7" type="primary">TRM2</name>
    <name evidence="7" type="ORF">TWF694_009981</name>
</gene>
<dbReference type="Gene3D" id="3.40.50.150">
    <property type="entry name" value="Vaccinia Virus protein VP39"/>
    <property type="match status" value="2"/>
</dbReference>
<evidence type="ECO:0000256" key="5">
    <source>
        <dbReference type="PROSITE-ProRule" id="PRU10015"/>
    </source>
</evidence>
<keyword evidence="8" id="KW-1185">Reference proteome</keyword>
<protein>
    <submittedName>
        <fullName evidence="7">tRNA(M5U54)methyltransferase</fullName>
    </submittedName>
</protein>
<feature type="region of interest" description="Disordered" evidence="6">
    <location>
        <begin position="56"/>
        <end position="80"/>
    </location>
</feature>
<comment type="caution">
    <text evidence="7">The sequence shown here is derived from an EMBL/GenBank/DDBJ whole genome shotgun (WGS) entry which is preliminary data.</text>
</comment>
<dbReference type="InterPro" id="IPR030390">
    <property type="entry name" value="MeTrfase_TrmA_AS"/>
</dbReference>
<dbReference type="PROSITE" id="PS51622">
    <property type="entry name" value="SAM_MT_RNA_M5U_2"/>
    <property type="match status" value="1"/>
</dbReference>
<feature type="binding site" evidence="4">
    <location>
        <position position="428"/>
    </location>
    <ligand>
        <name>S-adenosyl-L-methionine</name>
        <dbReference type="ChEBI" id="CHEBI:59789"/>
    </ligand>
</feature>
<organism evidence="7 8">
    <name type="scientific">Orbilia ellipsospora</name>
    <dbReference type="NCBI Taxonomy" id="2528407"/>
    <lineage>
        <taxon>Eukaryota</taxon>
        <taxon>Fungi</taxon>
        <taxon>Dikarya</taxon>
        <taxon>Ascomycota</taxon>
        <taxon>Pezizomycotina</taxon>
        <taxon>Orbiliomycetes</taxon>
        <taxon>Orbiliales</taxon>
        <taxon>Orbiliaceae</taxon>
        <taxon>Orbilia</taxon>
    </lineage>
</organism>
<feature type="binding site" evidence="4">
    <location>
        <position position="407"/>
    </location>
    <ligand>
        <name>S-adenosyl-L-methionine</name>
        <dbReference type="ChEBI" id="CHEBI:59789"/>
    </ligand>
</feature>
<keyword evidence="3 4" id="KW-0949">S-adenosyl-L-methionine</keyword>
<dbReference type="InterPro" id="IPR029063">
    <property type="entry name" value="SAM-dependent_MTases_sf"/>
</dbReference>
<dbReference type="GO" id="GO:0008033">
    <property type="term" value="P:tRNA processing"/>
    <property type="evidence" value="ECO:0007669"/>
    <property type="project" value="InterPro"/>
</dbReference>
<dbReference type="InterPro" id="IPR010280">
    <property type="entry name" value="U5_MeTrfase_fam"/>
</dbReference>
<dbReference type="SUPFAM" id="SSF53335">
    <property type="entry name" value="S-adenosyl-L-methionine-dependent methyltransferases"/>
    <property type="match status" value="1"/>
</dbReference>
<reference evidence="7 8" key="1">
    <citation type="submission" date="2019-10" db="EMBL/GenBank/DDBJ databases">
        <authorList>
            <person name="Palmer J.M."/>
        </authorList>
    </citation>
    <scope>NUCLEOTIDE SEQUENCE [LARGE SCALE GENOMIC DNA]</scope>
    <source>
        <strain evidence="7 8">TWF694</strain>
    </source>
</reference>
<dbReference type="PANTHER" id="PTHR11061">
    <property type="entry name" value="RNA M5U METHYLTRANSFERASE"/>
    <property type="match status" value="1"/>
</dbReference>
<dbReference type="AlphaFoldDB" id="A0AAV9XF94"/>
<keyword evidence="1 4" id="KW-0489">Methyltransferase</keyword>
<evidence type="ECO:0000256" key="3">
    <source>
        <dbReference type="ARBA" id="ARBA00022691"/>
    </source>
</evidence>
<accession>A0AAV9XF94</accession>
<comment type="similarity">
    <text evidence="4">Belongs to the class I-like SAM-binding methyltransferase superfamily. RNA M5U methyltransferase family.</text>
</comment>